<reference evidence="3" key="2">
    <citation type="journal article" date="2017" name="Nat. Plants">
        <title>The Aegilops tauschii genome reveals multiple impacts of transposons.</title>
        <authorList>
            <person name="Zhao G."/>
            <person name="Zou C."/>
            <person name="Li K."/>
            <person name="Wang K."/>
            <person name="Li T."/>
            <person name="Gao L."/>
            <person name="Zhang X."/>
            <person name="Wang H."/>
            <person name="Yang Z."/>
            <person name="Liu X."/>
            <person name="Jiang W."/>
            <person name="Mao L."/>
            <person name="Kong X."/>
            <person name="Jiao Y."/>
            <person name="Jia J."/>
        </authorList>
    </citation>
    <scope>NUCLEOTIDE SEQUENCE [LARGE SCALE GENOMIC DNA]</scope>
    <source>
        <strain evidence="3">cv. AL8/78</strain>
    </source>
</reference>
<organism evidence="2 3">
    <name type="scientific">Aegilops tauschii subsp. strangulata</name>
    <name type="common">Goatgrass</name>
    <dbReference type="NCBI Taxonomy" id="200361"/>
    <lineage>
        <taxon>Eukaryota</taxon>
        <taxon>Viridiplantae</taxon>
        <taxon>Streptophyta</taxon>
        <taxon>Embryophyta</taxon>
        <taxon>Tracheophyta</taxon>
        <taxon>Spermatophyta</taxon>
        <taxon>Magnoliopsida</taxon>
        <taxon>Liliopsida</taxon>
        <taxon>Poales</taxon>
        <taxon>Poaceae</taxon>
        <taxon>BOP clade</taxon>
        <taxon>Pooideae</taxon>
        <taxon>Triticodae</taxon>
        <taxon>Triticeae</taxon>
        <taxon>Triticinae</taxon>
        <taxon>Aegilops</taxon>
    </lineage>
</organism>
<reference evidence="2" key="5">
    <citation type="journal article" date="2021" name="G3 (Bethesda)">
        <title>Aegilops tauschii genome assembly Aet v5.0 features greater sequence contiguity and improved annotation.</title>
        <authorList>
            <person name="Wang L."/>
            <person name="Zhu T."/>
            <person name="Rodriguez J.C."/>
            <person name="Deal K.R."/>
            <person name="Dubcovsky J."/>
            <person name="McGuire P.E."/>
            <person name="Lux T."/>
            <person name="Spannagl M."/>
            <person name="Mayer K.F.X."/>
            <person name="Baldrich P."/>
            <person name="Meyers B.C."/>
            <person name="Huo N."/>
            <person name="Gu Y.Q."/>
            <person name="Zhou H."/>
            <person name="Devos K.M."/>
            <person name="Bennetzen J.L."/>
            <person name="Unver T."/>
            <person name="Budak H."/>
            <person name="Gulick P.J."/>
            <person name="Galiba G."/>
            <person name="Kalapos B."/>
            <person name="Nelson D.R."/>
            <person name="Li P."/>
            <person name="You F.M."/>
            <person name="Luo M.C."/>
            <person name="Dvorak J."/>
        </authorList>
    </citation>
    <scope>NUCLEOTIDE SEQUENCE [LARGE SCALE GENOMIC DNA]</scope>
    <source>
        <strain evidence="2">cv. AL8/78</strain>
    </source>
</reference>
<accession>A0A453T459</accession>
<reference evidence="2" key="3">
    <citation type="journal article" date="2017" name="Nature">
        <title>Genome sequence of the progenitor of the wheat D genome Aegilops tauschii.</title>
        <authorList>
            <person name="Luo M.C."/>
            <person name="Gu Y.Q."/>
            <person name="Puiu D."/>
            <person name="Wang H."/>
            <person name="Twardziok S.O."/>
            <person name="Deal K.R."/>
            <person name="Huo N."/>
            <person name="Zhu T."/>
            <person name="Wang L."/>
            <person name="Wang Y."/>
            <person name="McGuire P.E."/>
            <person name="Liu S."/>
            <person name="Long H."/>
            <person name="Ramasamy R.K."/>
            <person name="Rodriguez J.C."/>
            <person name="Van S.L."/>
            <person name="Yuan L."/>
            <person name="Wang Z."/>
            <person name="Xia Z."/>
            <person name="Xiao L."/>
            <person name="Anderson O.D."/>
            <person name="Ouyang S."/>
            <person name="Liang Y."/>
            <person name="Zimin A.V."/>
            <person name="Pertea G."/>
            <person name="Qi P."/>
            <person name="Bennetzen J.L."/>
            <person name="Dai X."/>
            <person name="Dawson M.W."/>
            <person name="Muller H.G."/>
            <person name="Kugler K."/>
            <person name="Rivarola-Duarte L."/>
            <person name="Spannagl M."/>
            <person name="Mayer K.F.X."/>
            <person name="Lu F.H."/>
            <person name="Bevan M.W."/>
            <person name="Leroy P."/>
            <person name="Li P."/>
            <person name="You F.M."/>
            <person name="Sun Q."/>
            <person name="Liu Z."/>
            <person name="Lyons E."/>
            <person name="Wicker T."/>
            <person name="Salzberg S.L."/>
            <person name="Devos K.M."/>
            <person name="Dvorak J."/>
        </authorList>
    </citation>
    <scope>NUCLEOTIDE SEQUENCE [LARGE SCALE GENOMIC DNA]</scope>
    <source>
        <strain evidence="2">cv. AL8/78</strain>
    </source>
</reference>
<evidence type="ECO:0000313" key="3">
    <source>
        <dbReference type="Proteomes" id="UP000015105"/>
    </source>
</evidence>
<protein>
    <recommendedName>
        <fullName evidence="4">Hydrophobic protein OSR8</fullName>
    </recommendedName>
</protein>
<dbReference type="AlphaFoldDB" id="A0A453T459"/>
<proteinExistence type="predicted"/>
<keyword evidence="1" id="KW-1133">Transmembrane helix</keyword>
<dbReference type="Proteomes" id="UP000015105">
    <property type="component" value="Chromosome 7D"/>
</dbReference>
<keyword evidence="1" id="KW-0812">Transmembrane</keyword>
<evidence type="ECO:0008006" key="4">
    <source>
        <dbReference type="Google" id="ProtNLM"/>
    </source>
</evidence>
<dbReference type="Gramene" id="AET7Gv21234200.2">
    <property type="protein sequence ID" value="AET7Gv21234200.2"/>
    <property type="gene ID" value="AET7Gv21234200"/>
</dbReference>
<reference evidence="2" key="4">
    <citation type="submission" date="2019-03" db="UniProtKB">
        <authorList>
            <consortium name="EnsemblPlants"/>
        </authorList>
    </citation>
    <scope>IDENTIFICATION</scope>
</reference>
<sequence>MSYSGGCSTCLEIVFAAVLPPLGVFFRRSSSSRCR</sequence>
<evidence type="ECO:0000313" key="2">
    <source>
        <dbReference type="EnsemblPlants" id="AET7Gv21234200.2"/>
    </source>
</evidence>
<keyword evidence="3" id="KW-1185">Reference proteome</keyword>
<name>A0A453T459_AEGTS</name>
<reference evidence="3" key="1">
    <citation type="journal article" date="2014" name="Science">
        <title>Ancient hybridizations among the ancestral genomes of bread wheat.</title>
        <authorList>
            <consortium name="International Wheat Genome Sequencing Consortium,"/>
            <person name="Marcussen T."/>
            <person name="Sandve S.R."/>
            <person name="Heier L."/>
            <person name="Spannagl M."/>
            <person name="Pfeifer M."/>
            <person name="Jakobsen K.S."/>
            <person name="Wulff B.B."/>
            <person name="Steuernagel B."/>
            <person name="Mayer K.F."/>
            <person name="Olsen O.A."/>
        </authorList>
    </citation>
    <scope>NUCLEOTIDE SEQUENCE [LARGE SCALE GENOMIC DNA]</scope>
    <source>
        <strain evidence="3">cv. AL8/78</strain>
    </source>
</reference>
<dbReference type="EnsemblPlants" id="AET7Gv21234200.2">
    <property type="protein sequence ID" value="AET7Gv21234200.2"/>
    <property type="gene ID" value="AET7Gv21234200"/>
</dbReference>
<feature type="transmembrane region" description="Helical" evidence="1">
    <location>
        <begin position="6"/>
        <end position="26"/>
    </location>
</feature>
<evidence type="ECO:0000256" key="1">
    <source>
        <dbReference type="SAM" id="Phobius"/>
    </source>
</evidence>
<keyword evidence="1" id="KW-0472">Membrane</keyword>